<sequence length="171" mass="19883">MMTTRTRFAVLAVAVVLLGYTFYERNYEVSALVGLGIVLLIRGYFKEGTVVLAAKAFRNKEYQKAETLLKEIRNPDYLRKARRGYYEFIYGNIELQRGNYNEAELHFQIASRFPLSSENDKGIVLVHLANLNLRKKEYDRAKAYIEIAKDLKISARIQSIIERIEKEIQKP</sequence>
<dbReference type="Proteomes" id="UP000290848">
    <property type="component" value="Unassembled WGS sequence"/>
</dbReference>
<keyword evidence="1" id="KW-1133">Transmembrane helix</keyword>
<dbReference type="SUPFAM" id="SSF48452">
    <property type="entry name" value="TPR-like"/>
    <property type="match status" value="1"/>
</dbReference>
<dbReference type="InterPro" id="IPR011990">
    <property type="entry name" value="TPR-like_helical_dom_sf"/>
</dbReference>
<feature type="transmembrane region" description="Helical" evidence="1">
    <location>
        <begin position="7"/>
        <end position="23"/>
    </location>
</feature>
<accession>A0A4Q0MES1</accession>
<keyword evidence="1" id="KW-0812">Transmembrane</keyword>
<proteinExistence type="predicted"/>
<evidence type="ECO:0008006" key="4">
    <source>
        <dbReference type="Google" id="ProtNLM"/>
    </source>
</evidence>
<evidence type="ECO:0000313" key="2">
    <source>
        <dbReference type="EMBL" id="RXF71366.1"/>
    </source>
</evidence>
<evidence type="ECO:0000256" key="1">
    <source>
        <dbReference type="SAM" id="Phobius"/>
    </source>
</evidence>
<comment type="caution">
    <text evidence="2">The sequence shown here is derived from an EMBL/GenBank/DDBJ whole genome shotgun (WGS) entry which is preliminary data.</text>
</comment>
<evidence type="ECO:0000313" key="3">
    <source>
        <dbReference type="Proteomes" id="UP000290848"/>
    </source>
</evidence>
<protein>
    <recommendedName>
        <fullName evidence="4">Tetratricopeptide repeat protein</fullName>
    </recommendedName>
</protein>
<dbReference type="RefSeq" id="WP_128768611.1">
    <property type="nucleotide sequence ID" value="NZ_RXOC01000003.1"/>
</dbReference>
<keyword evidence="1" id="KW-0472">Membrane</keyword>
<dbReference type="EMBL" id="RXOC01000003">
    <property type="protein sequence ID" value="RXF71366.1"/>
    <property type="molecule type" value="Genomic_DNA"/>
</dbReference>
<reference evidence="2 3" key="1">
    <citation type="submission" date="2018-12" db="EMBL/GenBank/DDBJ databases">
        <title>The Draft Genome Sequence of the Soil Bacterium Pedobacter tournemirensis R1.</title>
        <authorList>
            <person name="He J."/>
        </authorList>
    </citation>
    <scope>NUCLEOTIDE SEQUENCE [LARGE SCALE GENOMIC DNA]</scope>
    <source>
        <strain evidence="2 3">R1</strain>
    </source>
</reference>
<feature type="transmembrane region" description="Helical" evidence="1">
    <location>
        <begin position="29"/>
        <end position="45"/>
    </location>
</feature>
<dbReference type="AlphaFoldDB" id="A0A4Q0MES1"/>
<organism evidence="2 3">
    <name type="scientific">Arcticibacter tournemirensis</name>
    <dbReference type="NCBI Taxonomy" id="699437"/>
    <lineage>
        <taxon>Bacteria</taxon>
        <taxon>Pseudomonadati</taxon>
        <taxon>Bacteroidota</taxon>
        <taxon>Sphingobacteriia</taxon>
        <taxon>Sphingobacteriales</taxon>
        <taxon>Sphingobacteriaceae</taxon>
        <taxon>Arcticibacter</taxon>
    </lineage>
</organism>
<dbReference type="Gene3D" id="1.25.40.10">
    <property type="entry name" value="Tetratricopeptide repeat domain"/>
    <property type="match status" value="1"/>
</dbReference>
<name>A0A4Q0MES1_9SPHI</name>
<gene>
    <name evidence="2" type="ORF">EKH83_06685</name>
</gene>